<comment type="caution">
    <text evidence="2">The sequence shown here is derived from an EMBL/GenBank/DDBJ whole genome shotgun (WGS) entry which is preliminary data.</text>
</comment>
<gene>
    <name evidence="2" type="ORF">C1H46_016949</name>
</gene>
<keyword evidence="3" id="KW-1185">Reference proteome</keyword>
<dbReference type="AlphaFoldDB" id="A0A540MF54"/>
<dbReference type="Proteomes" id="UP000315295">
    <property type="component" value="Unassembled WGS sequence"/>
</dbReference>
<proteinExistence type="predicted"/>
<feature type="region of interest" description="Disordered" evidence="1">
    <location>
        <begin position="38"/>
        <end position="63"/>
    </location>
</feature>
<sequence length="139" mass="15871">MADEESLLTWSDDSEILTDPEKSCYAEETRQIHLEVPEVESTLEGTGIHQDNNHRPTDSHPKQHFFSTLGYLDQFQSTTTLSDMVDSSYEEKEVVAVKEILSDLKQSRHEKEKEERRVVASRKGGRIWGCICGSRGNED</sequence>
<reference evidence="2 3" key="1">
    <citation type="journal article" date="2019" name="G3 (Bethesda)">
        <title>Sequencing of a Wild Apple (Malus baccata) Genome Unravels the Differences Between Cultivated and Wild Apple Species Regarding Disease Resistance and Cold Tolerance.</title>
        <authorList>
            <person name="Chen X."/>
        </authorList>
    </citation>
    <scope>NUCLEOTIDE SEQUENCE [LARGE SCALE GENOMIC DNA]</scope>
    <source>
        <strain evidence="3">cv. Shandingzi</strain>
        <tissue evidence="2">Leaves</tissue>
    </source>
</reference>
<dbReference type="EMBL" id="VIEB01000273">
    <property type="protein sequence ID" value="TQD97370.1"/>
    <property type="molecule type" value="Genomic_DNA"/>
</dbReference>
<organism evidence="2 3">
    <name type="scientific">Malus baccata</name>
    <name type="common">Siberian crab apple</name>
    <name type="synonym">Pyrus baccata</name>
    <dbReference type="NCBI Taxonomy" id="106549"/>
    <lineage>
        <taxon>Eukaryota</taxon>
        <taxon>Viridiplantae</taxon>
        <taxon>Streptophyta</taxon>
        <taxon>Embryophyta</taxon>
        <taxon>Tracheophyta</taxon>
        <taxon>Spermatophyta</taxon>
        <taxon>Magnoliopsida</taxon>
        <taxon>eudicotyledons</taxon>
        <taxon>Gunneridae</taxon>
        <taxon>Pentapetalae</taxon>
        <taxon>rosids</taxon>
        <taxon>fabids</taxon>
        <taxon>Rosales</taxon>
        <taxon>Rosaceae</taxon>
        <taxon>Amygdaloideae</taxon>
        <taxon>Maleae</taxon>
        <taxon>Malus</taxon>
    </lineage>
</organism>
<accession>A0A540MF54</accession>
<protein>
    <submittedName>
        <fullName evidence="2">Uncharacterized protein</fullName>
    </submittedName>
</protein>
<evidence type="ECO:0000313" key="3">
    <source>
        <dbReference type="Proteomes" id="UP000315295"/>
    </source>
</evidence>
<evidence type="ECO:0000313" key="2">
    <source>
        <dbReference type="EMBL" id="TQD97370.1"/>
    </source>
</evidence>
<name>A0A540MF54_MALBA</name>
<feature type="compositionally biased region" description="Basic and acidic residues" evidence="1">
    <location>
        <begin position="51"/>
        <end position="61"/>
    </location>
</feature>
<evidence type="ECO:0000256" key="1">
    <source>
        <dbReference type="SAM" id="MobiDB-lite"/>
    </source>
</evidence>